<comment type="caution">
    <text evidence="1">The sequence shown here is derived from an EMBL/GenBank/DDBJ whole genome shotgun (WGS) entry which is preliminary data.</text>
</comment>
<name>A0A4R5K6C0_9MICC</name>
<dbReference type="OrthoDB" id="7565870at2"/>
<accession>A0A4R5K6C0</accession>
<organism evidence="1 2">
    <name type="scientific">Arthrobacter terricola</name>
    <dbReference type="NCBI Taxonomy" id="2547396"/>
    <lineage>
        <taxon>Bacteria</taxon>
        <taxon>Bacillati</taxon>
        <taxon>Actinomycetota</taxon>
        <taxon>Actinomycetes</taxon>
        <taxon>Micrococcales</taxon>
        <taxon>Micrococcaceae</taxon>
        <taxon>Arthrobacter</taxon>
    </lineage>
</organism>
<dbReference type="AlphaFoldDB" id="A0A4R5K6C0"/>
<evidence type="ECO:0000313" key="2">
    <source>
        <dbReference type="Proteomes" id="UP000295511"/>
    </source>
</evidence>
<dbReference type="Proteomes" id="UP000295511">
    <property type="component" value="Unassembled WGS sequence"/>
</dbReference>
<gene>
    <name evidence="1" type="ORF">E1809_23830</name>
</gene>
<keyword evidence="2" id="KW-1185">Reference proteome</keyword>
<sequence>MSTFDSRSFYTRGNSLSVGASREHVERALLSFGATDVRSSHRGHLSAIAFRACGRQFRIVISVPHPDGIPAVPGDAAEVHGRGVKARDLELDARRFWYAFALSVDAKLAAVAAGVATIESEFLAHVVLPGSRTVIDELEPVIASAYRSGHRPVISNAATPLAG</sequence>
<reference evidence="1 2" key="1">
    <citation type="submission" date="2019-03" db="EMBL/GenBank/DDBJ databases">
        <title>Whole genome sequence of Arthrobacter sp JH1-1.</title>
        <authorList>
            <person name="Trinh H.N."/>
        </authorList>
    </citation>
    <scope>NUCLEOTIDE SEQUENCE [LARGE SCALE GENOMIC DNA]</scope>
    <source>
        <strain evidence="1 2">JH1-1</strain>
    </source>
</reference>
<dbReference type="EMBL" id="SMRU01000045">
    <property type="protein sequence ID" value="TDF88550.1"/>
    <property type="molecule type" value="Genomic_DNA"/>
</dbReference>
<protein>
    <submittedName>
        <fullName evidence="1">Uncharacterized protein</fullName>
    </submittedName>
</protein>
<proteinExistence type="predicted"/>
<evidence type="ECO:0000313" key="1">
    <source>
        <dbReference type="EMBL" id="TDF88550.1"/>
    </source>
</evidence>